<gene>
    <name evidence="1" type="ORF">M153_3020001</name>
</gene>
<comment type="caution">
    <text evidence="1">The sequence shown here is derived from an EMBL/GenBank/DDBJ whole genome shotgun (WGS) entry which is preliminary data.</text>
</comment>
<evidence type="ECO:0000313" key="1">
    <source>
        <dbReference type="EMBL" id="KRH94306.1"/>
    </source>
</evidence>
<organism evidence="1 2">
    <name type="scientific">Pseudoloma neurophilia</name>
    <dbReference type="NCBI Taxonomy" id="146866"/>
    <lineage>
        <taxon>Eukaryota</taxon>
        <taxon>Fungi</taxon>
        <taxon>Fungi incertae sedis</taxon>
        <taxon>Microsporidia</taxon>
        <taxon>Pseudoloma</taxon>
    </lineage>
</organism>
<name>A0A0R0LYA0_9MICR</name>
<dbReference type="Proteomes" id="UP000051530">
    <property type="component" value="Unassembled WGS sequence"/>
</dbReference>
<sequence length="68" mass="7882">IFLLFFELNIYLLTKITNEGSKFIVLNSFQMERCQCPDSVEFVLGSGMREREIFNGTLLTYVVTVCCF</sequence>
<protein>
    <submittedName>
        <fullName evidence="1">Uncharacterized protein</fullName>
    </submittedName>
</protein>
<reference evidence="1 2" key="1">
    <citation type="submission" date="2015-07" db="EMBL/GenBank/DDBJ databases">
        <title>The genome of Pseudoloma neurophilia, a relevant intracellular parasite of the zebrafish.</title>
        <authorList>
            <person name="Ndikumana S."/>
            <person name="Pelin A."/>
            <person name="Sanders J."/>
            <person name="Corradi N."/>
        </authorList>
    </citation>
    <scope>NUCLEOTIDE SEQUENCE [LARGE SCALE GENOMIC DNA]</scope>
    <source>
        <strain evidence="1 2">MK1</strain>
    </source>
</reference>
<dbReference type="AlphaFoldDB" id="A0A0R0LYA0"/>
<accession>A0A0R0LYA0</accession>
<feature type="non-terminal residue" evidence="1">
    <location>
        <position position="1"/>
    </location>
</feature>
<evidence type="ECO:0000313" key="2">
    <source>
        <dbReference type="Proteomes" id="UP000051530"/>
    </source>
</evidence>
<keyword evidence="2" id="KW-1185">Reference proteome</keyword>
<proteinExistence type="predicted"/>
<dbReference type="EMBL" id="LGUB01000097">
    <property type="protein sequence ID" value="KRH94306.1"/>
    <property type="molecule type" value="Genomic_DNA"/>
</dbReference>
<dbReference type="VEuPathDB" id="MicrosporidiaDB:M153_3020001"/>